<dbReference type="VEuPathDB" id="FungiDB:CIMG_12648"/>
<keyword evidence="2" id="KW-1185">Reference proteome</keyword>
<reference evidence="2" key="1">
    <citation type="journal article" date="2009" name="Genome Res.">
        <title>Comparative genomic analyses of the human fungal pathogens Coccidioides and their relatives.</title>
        <authorList>
            <person name="Sharpton T.J."/>
            <person name="Stajich J.E."/>
            <person name="Rounsley S.D."/>
            <person name="Gardner M.J."/>
            <person name="Wortman J.R."/>
            <person name="Jordar V.S."/>
            <person name="Maiti R."/>
            <person name="Kodira C.D."/>
            <person name="Neafsey D.E."/>
            <person name="Zeng Q."/>
            <person name="Hung C.-Y."/>
            <person name="McMahan C."/>
            <person name="Muszewska A."/>
            <person name="Grynberg M."/>
            <person name="Mandel M.A."/>
            <person name="Kellner E.M."/>
            <person name="Barker B.M."/>
            <person name="Galgiani J.N."/>
            <person name="Orbach M.J."/>
            <person name="Kirkland T.N."/>
            <person name="Cole G.T."/>
            <person name="Henn M.R."/>
            <person name="Birren B.W."/>
            <person name="Taylor J.W."/>
        </authorList>
    </citation>
    <scope>NUCLEOTIDE SEQUENCE [LARGE SCALE GENOMIC DNA]</scope>
    <source>
        <strain evidence="2">RS</strain>
    </source>
</reference>
<name>A0A0D8JUN1_COCIM</name>
<dbReference type="RefSeq" id="XP_004445623.1">
    <property type="nucleotide sequence ID" value="XM_004445566.1"/>
</dbReference>
<dbReference type="KEGG" id="cim:CIMG_12648"/>
<sequence>MFRPVIGRADRFLGADWLAPAAVLACRIRAAQRRDRVSSWRRQLGSSDHGNAGDRAVIQVSGADVNRPYESSMRMTNF</sequence>
<protein>
    <submittedName>
        <fullName evidence="1">Uncharacterized protein</fullName>
    </submittedName>
</protein>
<gene>
    <name evidence="1" type="ORF">CIMG_12648</name>
</gene>
<dbReference type="GeneID" id="24164275"/>
<organism evidence="1 2">
    <name type="scientific">Coccidioides immitis (strain RS)</name>
    <name type="common">Valley fever fungus</name>
    <dbReference type="NCBI Taxonomy" id="246410"/>
    <lineage>
        <taxon>Eukaryota</taxon>
        <taxon>Fungi</taxon>
        <taxon>Dikarya</taxon>
        <taxon>Ascomycota</taxon>
        <taxon>Pezizomycotina</taxon>
        <taxon>Eurotiomycetes</taxon>
        <taxon>Eurotiomycetidae</taxon>
        <taxon>Onygenales</taxon>
        <taxon>Onygenaceae</taxon>
        <taxon>Coccidioides</taxon>
    </lineage>
</organism>
<proteinExistence type="predicted"/>
<dbReference type="AlphaFoldDB" id="A0A0D8JUN1"/>
<dbReference type="EMBL" id="GG704911">
    <property type="protein sequence ID" value="KJF59978.1"/>
    <property type="molecule type" value="Genomic_DNA"/>
</dbReference>
<accession>A0A0D8JUN1</accession>
<evidence type="ECO:0000313" key="2">
    <source>
        <dbReference type="Proteomes" id="UP000001261"/>
    </source>
</evidence>
<dbReference type="InParanoid" id="A0A0D8JUN1"/>
<reference evidence="2" key="2">
    <citation type="journal article" date="2010" name="Genome Res.">
        <title>Population genomic sequencing of Coccidioides fungi reveals recent hybridization and transposon control.</title>
        <authorList>
            <person name="Neafsey D.E."/>
            <person name="Barker B.M."/>
            <person name="Sharpton T.J."/>
            <person name="Stajich J.E."/>
            <person name="Park D.J."/>
            <person name="Whiston E."/>
            <person name="Hung C.-Y."/>
            <person name="McMahan C."/>
            <person name="White J."/>
            <person name="Sykes S."/>
            <person name="Heiman D."/>
            <person name="Young S."/>
            <person name="Zeng Q."/>
            <person name="Abouelleil A."/>
            <person name="Aftuck L."/>
            <person name="Bessette D."/>
            <person name="Brown A."/>
            <person name="FitzGerald M."/>
            <person name="Lui A."/>
            <person name="Macdonald J.P."/>
            <person name="Priest M."/>
            <person name="Orbach M.J."/>
            <person name="Galgiani J.N."/>
            <person name="Kirkland T.N."/>
            <person name="Cole G.T."/>
            <person name="Birren B.W."/>
            <person name="Henn M.R."/>
            <person name="Taylor J.W."/>
            <person name="Rounsley S.D."/>
        </authorList>
    </citation>
    <scope>GENOME REANNOTATION</scope>
    <source>
        <strain evidence="2">RS</strain>
    </source>
</reference>
<dbReference type="Proteomes" id="UP000001261">
    <property type="component" value="Unassembled WGS sequence"/>
</dbReference>
<evidence type="ECO:0000313" key="1">
    <source>
        <dbReference type="EMBL" id="KJF59978.1"/>
    </source>
</evidence>